<dbReference type="GO" id="GO:0070971">
    <property type="term" value="C:endoplasmic reticulum exit site"/>
    <property type="evidence" value="ECO:0007669"/>
    <property type="project" value="TreeGrafter"/>
</dbReference>
<dbReference type="GO" id="GO:0005198">
    <property type="term" value="F:structural molecule activity"/>
    <property type="evidence" value="ECO:0007669"/>
    <property type="project" value="TreeGrafter"/>
</dbReference>
<dbReference type="EMBL" id="KL596971">
    <property type="protein sequence ID" value="KER21378.1"/>
    <property type="molecule type" value="Genomic_DNA"/>
</dbReference>
<feature type="compositionally biased region" description="Low complexity" evidence="9">
    <location>
        <begin position="552"/>
        <end position="575"/>
    </location>
</feature>
<keyword evidence="7" id="KW-0931">ER-Golgi transport</keyword>
<dbReference type="Gene3D" id="2.130.10.10">
    <property type="entry name" value="YVTN repeat-like/Quinoprotein amine dehydrogenase"/>
    <property type="match status" value="1"/>
</dbReference>
<dbReference type="SMART" id="SM00320">
    <property type="entry name" value="WD40"/>
    <property type="match status" value="2"/>
</dbReference>
<dbReference type="Gene3D" id="3.40.20.10">
    <property type="entry name" value="Severin"/>
    <property type="match status" value="1"/>
</dbReference>
<dbReference type="GO" id="GO:0051015">
    <property type="term" value="F:actin filament binding"/>
    <property type="evidence" value="ECO:0007669"/>
    <property type="project" value="InterPro"/>
</dbReference>
<dbReference type="GO" id="GO:0015031">
    <property type="term" value="P:protein transport"/>
    <property type="evidence" value="ECO:0007669"/>
    <property type="project" value="UniProtKB-KW"/>
</dbReference>
<accession>A0A074Z303</accession>
<evidence type="ECO:0000256" key="5">
    <source>
        <dbReference type="ARBA" id="ARBA00022737"/>
    </source>
</evidence>
<dbReference type="AlphaFoldDB" id="A0A074Z303"/>
<dbReference type="PANTHER" id="PTHR13923">
    <property type="entry name" value="SEC31-RELATED PROTEIN"/>
    <property type="match status" value="1"/>
</dbReference>
<keyword evidence="8" id="KW-0653">Protein transport</keyword>
<dbReference type="GO" id="GO:0007029">
    <property type="term" value="P:endoplasmic reticulum organization"/>
    <property type="evidence" value="ECO:0007669"/>
    <property type="project" value="TreeGrafter"/>
</dbReference>
<dbReference type="InterPro" id="IPR040251">
    <property type="entry name" value="SEC31-like"/>
</dbReference>
<dbReference type="RefSeq" id="XP_009174871.1">
    <property type="nucleotide sequence ID" value="XM_009176607.1"/>
</dbReference>
<dbReference type="Proteomes" id="UP000054324">
    <property type="component" value="Unassembled WGS sequence"/>
</dbReference>
<evidence type="ECO:0000256" key="2">
    <source>
        <dbReference type="ARBA" id="ARBA00009358"/>
    </source>
</evidence>
<sequence>MKVKELERFAYSAWSPASFGPTTLATLTAEEDNSSGTLDTSTPVLELFHFHPQDPSFGLTVKVTVQVTSRATCLCWGTPTASFPLGILISGTAFGGLNLYNPNSVLYGADGANLNVDDQFSTTSIVVTSRENVHTGVVRCVDSNRFQTNLFASVADEAEILIWDVEKMDQPMSPGNKLQPIEPITTAAWNPRVQHILATASAGHCTIWDLRRSDPVVHLTKAMCQFEPHLMAWSPDVATRLCLADPANPTAEIQLWDLRFPKHMLALLARWPPPNASLLSHAALGNAGSINALAWSPSSTHQPTKPSLSLNESDLIAVSLTASGALPTMDGGYGTSLQPTSADFLTVWSVEEALKSVQADASSSSTMQQPLFVGRLEDSGSELSPTSTSLSGLPSNASVHWLPAHPGLVCVTQSEGWISIINLSAGSDETAQPSRRNLQTDLMAKHTRARHASHKVAEAFGEEVDLSSRTSPTTLREMDPLAEATSEIRLTGAPRVGDAADGDIFQASTRPSPLPQPMPRLRLAPRWLKRPCSASFSFGGVLVWFSNDKNPSKQLTQSSSPSPSTPDMTSTSTAPGHQPTVQLQWIETVNDCDPVSGLDESVGNKLELLQRMIGWLSDAVCQPATDLGFVCDGLEELCKPSAIESEGGMKQISPWKILRSRLQSVDTMTTIISSLLGCDEQTVRMRIETALQSSTDSPSDMSCFCGSQPRREVAISRLDSLKMALVTADLPSAIRLCLHSLLPFKPVMLLRIKGRRQVQVRLVCPSAKSMNSGDCFILVTSDVVFAWFGAFANVVEVNKTRELAGWIHRSHELGYRASESISGNSITVQEDLAEHVAKSSESVHKFWRALGYDEPQTVQACGASDEDELYEILIQHTNRVFQVTTEQPVPCMEHWGRPLIHALLKDDQAFVFGFGSEIYLWTGTQLSAEL</sequence>
<evidence type="ECO:0000259" key="10">
    <source>
        <dbReference type="Pfam" id="PF00626"/>
    </source>
</evidence>
<dbReference type="InterPro" id="IPR007122">
    <property type="entry name" value="Villin/Gelsolin"/>
</dbReference>
<feature type="region of interest" description="Disordered" evidence="9">
    <location>
        <begin position="552"/>
        <end position="577"/>
    </location>
</feature>
<proteinExistence type="inferred from homology"/>
<dbReference type="InterPro" id="IPR001680">
    <property type="entry name" value="WD40_rpt"/>
</dbReference>
<dbReference type="STRING" id="6198.A0A074Z303"/>
<protein>
    <recommendedName>
        <fullName evidence="10">Gelsolin-like domain-containing protein</fullName>
    </recommendedName>
</protein>
<dbReference type="SUPFAM" id="SSF50978">
    <property type="entry name" value="WD40 repeat-like"/>
    <property type="match status" value="1"/>
</dbReference>
<keyword evidence="12" id="KW-1185">Reference proteome</keyword>
<dbReference type="SUPFAM" id="SSF55753">
    <property type="entry name" value="Actin depolymerizing proteins"/>
    <property type="match status" value="1"/>
</dbReference>
<keyword evidence="6" id="KW-0256">Endoplasmic reticulum</keyword>
<dbReference type="InterPro" id="IPR029006">
    <property type="entry name" value="ADF-H/Gelsolin-like_dom_sf"/>
</dbReference>
<evidence type="ECO:0000256" key="6">
    <source>
        <dbReference type="ARBA" id="ARBA00022824"/>
    </source>
</evidence>
<evidence type="ECO:0000256" key="9">
    <source>
        <dbReference type="SAM" id="MobiDB-lite"/>
    </source>
</evidence>
<keyword evidence="3" id="KW-0813">Transport</keyword>
<evidence type="ECO:0000256" key="8">
    <source>
        <dbReference type="ARBA" id="ARBA00022927"/>
    </source>
</evidence>
<evidence type="ECO:0000313" key="11">
    <source>
        <dbReference type="EMBL" id="KER21378.1"/>
    </source>
</evidence>
<dbReference type="OrthoDB" id="542917at2759"/>
<dbReference type="InterPro" id="IPR015943">
    <property type="entry name" value="WD40/YVTN_repeat-like_dom_sf"/>
</dbReference>
<gene>
    <name evidence="11" type="ORF">T265_10283</name>
</gene>
<dbReference type="GO" id="GO:0030127">
    <property type="term" value="C:COPII vesicle coat"/>
    <property type="evidence" value="ECO:0007669"/>
    <property type="project" value="TreeGrafter"/>
</dbReference>
<evidence type="ECO:0000256" key="4">
    <source>
        <dbReference type="ARBA" id="ARBA00022574"/>
    </source>
</evidence>
<dbReference type="GeneID" id="20324451"/>
<evidence type="ECO:0000256" key="1">
    <source>
        <dbReference type="ARBA" id="ARBA00004240"/>
    </source>
</evidence>
<dbReference type="SMART" id="SM00262">
    <property type="entry name" value="GEL"/>
    <property type="match status" value="1"/>
</dbReference>
<keyword evidence="5" id="KW-0677">Repeat</keyword>
<dbReference type="CTD" id="20324451"/>
<dbReference type="PANTHER" id="PTHR13923:SF11">
    <property type="entry name" value="SECRETORY 31, ISOFORM D"/>
    <property type="match status" value="1"/>
</dbReference>
<feature type="domain" description="Gelsolin-like" evidence="10">
    <location>
        <begin position="759"/>
        <end position="804"/>
    </location>
</feature>
<organism evidence="11 12">
    <name type="scientific">Opisthorchis viverrini</name>
    <name type="common">Southeast Asian liver fluke</name>
    <dbReference type="NCBI Taxonomy" id="6198"/>
    <lineage>
        <taxon>Eukaryota</taxon>
        <taxon>Metazoa</taxon>
        <taxon>Spiralia</taxon>
        <taxon>Lophotrochozoa</taxon>
        <taxon>Platyhelminthes</taxon>
        <taxon>Trematoda</taxon>
        <taxon>Digenea</taxon>
        <taxon>Opisthorchiida</taxon>
        <taxon>Opisthorchiata</taxon>
        <taxon>Opisthorchiidae</taxon>
        <taxon>Opisthorchis</taxon>
    </lineage>
</organism>
<dbReference type="InterPro" id="IPR036322">
    <property type="entry name" value="WD40_repeat_dom_sf"/>
</dbReference>
<evidence type="ECO:0000313" key="12">
    <source>
        <dbReference type="Proteomes" id="UP000054324"/>
    </source>
</evidence>
<dbReference type="KEGG" id="ovi:T265_10283"/>
<dbReference type="InterPro" id="IPR007123">
    <property type="entry name" value="Gelsolin-like_dom"/>
</dbReference>
<evidence type="ECO:0000256" key="7">
    <source>
        <dbReference type="ARBA" id="ARBA00022892"/>
    </source>
</evidence>
<name>A0A074Z303_OPIVI</name>
<dbReference type="Gene3D" id="1.25.40.1030">
    <property type="match status" value="1"/>
</dbReference>
<comment type="subcellular location">
    <subcellularLocation>
        <location evidence="1">Endoplasmic reticulum</location>
    </subcellularLocation>
</comment>
<comment type="similarity">
    <text evidence="2">Belongs to the WD repeat SEC31 family.</text>
</comment>
<dbReference type="Pfam" id="PF00626">
    <property type="entry name" value="Gelsolin"/>
    <property type="match status" value="1"/>
</dbReference>
<dbReference type="GO" id="GO:0090110">
    <property type="term" value="P:COPII-coated vesicle cargo loading"/>
    <property type="evidence" value="ECO:0007669"/>
    <property type="project" value="TreeGrafter"/>
</dbReference>
<evidence type="ECO:0000256" key="3">
    <source>
        <dbReference type="ARBA" id="ARBA00022448"/>
    </source>
</evidence>
<keyword evidence="4" id="KW-0853">WD repeat</keyword>
<reference evidence="11 12" key="1">
    <citation type="submission" date="2013-11" db="EMBL/GenBank/DDBJ databases">
        <title>Opisthorchis viverrini - life in the bile duct.</title>
        <authorList>
            <person name="Young N.D."/>
            <person name="Nagarajan N."/>
            <person name="Lin S.J."/>
            <person name="Korhonen P.K."/>
            <person name="Jex A.R."/>
            <person name="Hall R.S."/>
            <person name="Safavi-Hemami H."/>
            <person name="Kaewkong W."/>
            <person name="Bertrand D."/>
            <person name="Gao S."/>
            <person name="Seet Q."/>
            <person name="Wongkham S."/>
            <person name="Teh B.T."/>
            <person name="Wongkham C."/>
            <person name="Intapan P.M."/>
            <person name="Maleewong W."/>
            <person name="Yang X."/>
            <person name="Hu M."/>
            <person name="Wang Z."/>
            <person name="Hofmann A."/>
            <person name="Sternberg P.W."/>
            <person name="Tan P."/>
            <person name="Wang J."/>
            <person name="Gasser R.B."/>
        </authorList>
    </citation>
    <scope>NUCLEOTIDE SEQUENCE [LARGE SCALE GENOMIC DNA]</scope>
</reference>